<evidence type="ECO:0000259" key="5">
    <source>
        <dbReference type="Pfam" id="PF00535"/>
    </source>
</evidence>
<organism evidence="7 8">
    <name type="scientific">Merismopedia glauca CCAP 1448/3</name>
    <dbReference type="NCBI Taxonomy" id="1296344"/>
    <lineage>
        <taxon>Bacteria</taxon>
        <taxon>Bacillati</taxon>
        <taxon>Cyanobacteriota</taxon>
        <taxon>Cyanophyceae</taxon>
        <taxon>Synechococcales</taxon>
        <taxon>Merismopediaceae</taxon>
        <taxon>Merismopedia</taxon>
    </lineage>
</organism>
<keyword evidence="8" id="KW-1185">Reference proteome</keyword>
<feature type="transmembrane region" description="Helical" evidence="4">
    <location>
        <begin position="383"/>
        <end position="404"/>
    </location>
</feature>
<keyword evidence="4" id="KW-0812">Transmembrane</keyword>
<name>A0A2T1BZH8_9CYAN</name>
<feature type="domain" description="Glycosyltransferase 2-like" evidence="5">
    <location>
        <begin position="60"/>
        <end position="203"/>
    </location>
</feature>
<comment type="caution">
    <text evidence="7">The sequence shown here is derived from an EMBL/GenBank/DDBJ whole genome shotgun (WGS) entry which is preliminary data.</text>
</comment>
<reference evidence="7 8" key="1">
    <citation type="submission" date="2018-02" db="EMBL/GenBank/DDBJ databases">
        <authorList>
            <person name="Cohen D.B."/>
            <person name="Kent A.D."/>
        </authorList>
    </citation>
    <scope>NUCLEOTIDE SEQUENCE [LARGE SCALE GENOMIC DNA]</scope>
    <source>
        <strain evidence="7 8">CCAP 1448/3</strain>
    </source>
</reference>
<dbReference type="InterPro" id="IPR001173">
    <property type="entry name" value="Glyco_trans_2-like"/>
</dbReference>
<evidence type="ECO:0000313" key="8">
    <source>
        <dbReference type="Proteomes" id="UP000238762"/>
    </source>
</evidence>
<dbReference type="Pfam" id="PF00535">
    <property type="entry name" value="Glycos_transf_2"/>
    <property type="match status" value="1"/>
</dbReference>
<feature type="domain" description="Glycosyltransferase 2-like" evidence="6">
    <location>
        <begin position="237"/>
        <end position="374"/>
    </location>
</feature>
<gene>
    <name evidence="7" type="ORF">C7B64_18260</name>
</gene>
<dbReference type="GO" id="GO:0016757">
    <property type="term" value="F:glycosyltransferase activity"/>
    <property type="evidence" value="ECO:0007669"/>
    <property type="project" value="UniProtKB-KW"/>
</dbReference>
<protein>
    <submittedName>
        <fullName evidence="7">Glycosyl transferase</fullName>
    </submittedName>
</protein>
<evidence type="ECO:0000256" key="4">
    <source>
        <dbReference type="SAM" id="Phobius"/>
    </source>
</evidence>
<reference evidence="7 8" key="2">
    <citation type="submission" date="2018-03" db="EMBL/GenBank/DDBJ databases">
        <title>The ancient ancestry and fast evolution of plastids.</title>
        <authorList>
            <person name="Moore K.R."/>
            <person name="Magnabosco C."/>
            <person name="Momper L."/>
            <person name="Gold D.A."/>
            <person name="Bosak T."/>
            <person name="Fournier G.P."/>
        </authorList>
    </citation>
    <scope>NUCLEOTIDE SEQUENCE [LARGE SCALE GENOMIC DNA]</scope>
    <source>
        <strain evidence="7 8">CCAP 1448/3</strain>
    </source>
</reference>
<feature type="transmembrane region" description="Helical" evidence="4">
    <location>
        <begin position="12"/>
        <end position="36"/>
    </location>
</feature>
<keyword evidence="4" id="KW-0472">Membrane</keyword>
<dbReference type="RefSeq" id="WP_106290084.1">
    <property type="nucleotide sequence ID" value="NZ_CAWNTC010000138.1"/>
</dbReference>
<sequence length="468" mass="53357">MWQSLLITYAQYIVIFYFLIVNTVYLFLGIAALVIIKPYIQARKSHLITHKYTGLEPPISVIVPAYNEEHNIVDSLEALLQTYYPDYEIIVINDGSVDRTLTLLIEAFALVPFPYVYCDRLKTQKINQIYQSKLYPQLRVIDKFKGGKADALRAGINLARYPLFCGVDADSILQIEGLWHLVQPFVDSQKTVAAGGIIRIANGCTIQGGYLTSAKLPKNVLALLQVIEYLRGFFLGRLGWSAINSMLIISGAFGLFHKQTVLNIDGYNTKTVGEDMELVVHLHRHLINQKKPYRIVFIPDAVCWTECPEDFTTLQSQRIRWQRGLCESLAINKQLLFHPRGGGVGWLAFPFMLFSEVIGIFIAVFGYFLIGFGWYFGLISFPALQAFLLIELGLGILISLNALFIEEITFQIYPKFRHLLILFLVAIIENFGWRQLMNIWRMIGTINWLIGLEAKWGNMKRRGSKISI</sequence>
<dbReference type="OrthoDB" id="9810303at2"/>
<dbReference type="AlphaFoldDB" id="A0A2T1BZH8"/>
<accession>A0A2T1BZH8</accession>
<dbReference type="InterPro" id="IPR029044">
    <property type="entry name" value="Nucleotide-diphossugar_trans"/>
</dbReference>
<evidence type="ECO:0000259" key="6">
    <source>
        <dbReference type="Pfam" id="PF13632"/>
    </source>
</evidence>
<dbReference type="PANTHER" id="PTHR43630">
    <property type="entry name" value="POLY-BETA-1,6-N-ACETYL-D-GLUCOSAMINE SYNTHASE"/>
    <property type="match status" value="1"/>
</dbReference>
<keyword evidence="4" id="KW-1133">Transmembrane helix</keyword>
<feature type="transmembrane region" description="Helical" evidence="4">
    <location>
        <begin position="416"/>
        <end position="433"/>
    </location>
</feature>
<evidence type="ECO:0000313" key="7">
    <source>
        <dbReference type="EMBL" id="PSB01435.1"/>
    </source>
</evidence>
<dbReference type="CDD" id="cd06423">
    <property type="entry name" value="CESA_like"/>
    <property type="match status" value="1"/>
</dbReference>
<dbReference type="EMBL" id="PVWJ01000107">
    <property type="protein sequence ID" value="PSB01435.1"/>
    <property type="molecule type" value="Genomic_DNA"/>
</dbReference>
<dbReference type="Gene3D" id="3.90.550.10">
    <property type="entry name" value="Spore Coat Polysaccharide Biosynthesis Protein SpsA, Chain A"/>
    <property type="match status" value="1"/>
</dbReference>
<evidence type="ECO:0000256" key="1">
    <source>
        <dbReference type="ARBA" id="ARBA00006739"/>
    </source>
</evidence>
<evidence type="ECO:0000256" key="3">
    <source>
        <dbReference type="ARBA" id="ARBA00022679"/>
    </source>
</evidence>
<comment type="similarity">
    <text evidence="1">Belongs to the glycosyltransferase 2 family.</text>
</comment>
<dbReference type="SUPFAM" id="SSF53448">
    <property type="entry name" value="Nucleotide-diphospho-sugar transferases"/>
    <property type="match status" value="1"/>
</dbReference>
<keyword evidence="3 7" id="KW-0808">Transferase</keyword>
<evidence type="ECO:0000256" key="2">
    <source>
        <dbReference type="ARBA" id="ARBA00022676"/>
    </source>
</evidence>
<dbReference type="Pfam" id="PF13632">
    <property type="entry name" value="Glyco_trans_2_3"/>
    <property type="match status" value="1"/>
</dbReference>
<feature type="non-terminal residue" evidence="7">
    <location>
        <position position="468"/>
    </location>
</feature>
<feature type="transmembrane region" description="Helical" evidence="4">
    <location>
        <begin position="344"/>
        <end position="377"/>
    </location>
</feature>
<keyword evidence="2" id="KW-0328">Glycosyltransferase</keyword>
<dbReference type="Proteomes" id="UP000238762">
    <property type="component" value="Unassembled WGS sequence"/>
</dbReference>
<dbReference type="PANTHER" id="PTHR43630:SF1">
    <property type="entry name" value="POLY-BETA-1,6-N-ACETYL-D-GLUCOSAMINE SYNTHASE"/>
    <property type="match status" value="1"/>
</dbReference>
<proteinExistence type="inferred from homology"/>